<protein>
    <submittedName>
        <fullName evidence="1">Uncharacterized protein</fullName>
    </submittedName>
</protein>
<gene>
    <name evidence="1" type="ORF">FH608_010715</name>
</gene>
<organism evidence="1 2">
    <name type="scientific">Nonomuraea phyllanthi</name>
    <dbReference type="NCBI Taxonomy" id="2219224"/>
    <lineage>
        <taxon>Bacteria</taxon>
        <taxon>Bacillati</taxon>
        <taxon>Actinomycetota</taxon>
        <taxon>Actinomycetes</taxon>
        <taxon>Streptosporangiales</taxon>
        <taxon>Streptosporangiaceae</taxon>
        <taxon>Nonomuraea</taxon>
    </lineage>
</organism>
<dbReference type="Proteomes" id="UP000312512">
    <property type="component" value="Unassembled WGS sequence"/>
</dbReference>
<accession>A0A5P9YN24</accession>
<dbReference type="OrthoDB" id="3362760at2"/>
<reference evidence="1 2" key="1">
    <citation type="submission" date="2019-10" db="EMBL/GenBank/DDBJ databases">
        <title>Nonomuraea sp. nov., isolated from Phyllanthus amarus.</title>
        <authorList>
            <person name="Klykleung N."/>
            <person name="Tanasupawat S."/>
        </authorList>
    </citation>
    <scope>NUCLEOTIDE SEQUENCE [LARGE SCALE GENOMIC DNA]</scope>
    <source>
        <strain evidence="1 2">PA1-10</strain>
    </source>
</reference>
<dbReference type="AlphaFoldDB" id="A0A5C4WQL1"/>
<keyword evidence="2" id="KW-1185">Reference proteome</keyword>
<comment type="caution">
    <text evidence="1">The sequence shown here is derived from an EMBL/GenBank/DDBJ whole genome shotgun (WGS) entry which is preliminary data.</text>
</comment>
<proteinExistence type="predicted"/>
<accession>A0A5C4WQL1</accession>
<evidence type="ECO:0000313" key="2">
    <source>
        <dbReference type="Proteomes" id="UP000312512"/>
    </source>
</evidence>
<sequence length="202" mass="21773">MDYYLISDARILVEEFVLHDDHTAAGIDSAVWAPDVPWSSAPGLSREVRSDAALRARVSAVDRSAAARAYARLGGGELPAEEHLRAHFRHRQALPASAPLDLGTTPDARRYRILFAGDFHGDGLAQARAALRLEPTGDPRVPGRASGGGCTWELRRIGAGIAWCVDVTAAHEAGPALGNLLQHHRQAVRERGPIPVTVERFA</sequence>
<dbReference type="EMBL" id="VDLX02000003">
    <property type="protein sequence ID" value="KAB8195943.1"/>
    <property type="molecule type" value="Genomic_DNA"/>
</dbReference>
<name>A0A5C4WQL1_9ACTN</name>
<evidence type="ECO:0000313" key="1">
    <source>
        <dbReference type="EMBL" id="KAB8195943.1"/>
    </source>
</evidence>
<dbReference type="RefSeq" id="WP_139630260.1">
    <property type="nucleotide sequence ID" value="NZ_CP045572.1"/>
</dbReference>